<dbReference type="SMART" id="SM00338">
    <property type="entry name" value="BRLZ"/>
    <property type="match status" value="1"/>
</dbReference>
<protein>
    <recommendedName>
        <fullName evidence="12">Cyclic AMP-dependent transcription factor ATF-7</fullName>
    </recommendedName>
</protein>
<dbReference type="InterPro" id="IPR013087">
    <property type="entry name" value="Znf_C2H2_type"/>
</dbReference>
<keyword evidence="4" id="KW-0539">Nucleus</keyword>
<feature type="compositionally biased region" description="Basic and acidic residues" evidence="7">
    <location>
        <begin position="208"/>
        <end position="219"/>
    </location>
</feature>
<dbReference type="InterPro" id="IPR046347">
    <property type="entry name" value="bZIP_sf"/>
</dbReference>
<feature type="domain" description="C2H2-type" evidence="8">
    <location>
        <begin position="8"/>
        <end position="32"/>
    </location>
</feature>
<evidence type="ECO:0008006" key="12">
    <source>
        <dbReference type="Google" id="ProtNLM"/>
    </source>
</evidence>
<keyword evidence="2" id="KW-0805">Transcription regulation</keyword>
<dbReference type="InterPro" id="IPR004827">
    <property type="entry name" value="bZIP"/>
</dbReference>
<dbReference type="EMBL" id="OU896710">
    <property type="protein sequence ID" value="CAH1163802.1"/>
    <property type="molecule type" value="Genomic_DNA"/>
</dbReference>
<dbReference type="InterPro" id="IPR051027">
    <property type="entry name" value="bZIP_transcription_factors"/>
</dbReference>
<keyword evidence="5" id="KW-0862">Zinc</keyword>
<evidence type="ECO:0000259" key="8">
    <source>
        <dbReference type="PROSITE" id="PS50157"/>
    </source>
</evidence>
<keyword evidence="3" id="KW-0804">Transcription</keyword>
<keyword evidence="11" id="KW-1185">Reference proteome</keyword>
<feature type="domain" description="BZIP" evidence="9">
    <location>
        <begin position="209"/>
        <end position="265"/>
    </location>
</feature>
<evidence type="ECO:0000256" key="3">
    <source>
        <dbReference type="ARBA" id="ARBA00023163"/>
    </source>
</evidence>
<keyword evidence="6" id="KW-0175">Coiled coil</keyword>
<evidence type="ECO:0000259" key="9">
    <source>
        <dbReference type="PROSITE" id="PS50217"/>
    </source>
</evidence>
<comment type="subcellular location">
    <subcellularLocation>
        <location evidence="1">Nucleus</location>
    </subcellularLocation>
</comment>
<gene>
    <name evidence="10" type="ORF">PHAECO_LOCUS8284</name>
</gene>
<sequence length="362" mass="41645">MSAKDKPFTCTVKSCDMTFTNKNHLDWHWKKHEMMLNLELTNKNNESADQTPTPTRFIRNCEEVGLFQDLQHVNPFDETFKKAVDSAKNGNSLEVLEANNSNDTLHTPHILPHIEENQKKNVKQVTSDSHSFDFTTNDVQPIIVSDHPSRNVADTIKNQIIENIKKNKVKSKKGMNSFISCVPFEDLTVKKNKYIINLDSEGENESDSNEKKKQIREMNRASQMRCRKRKQLLWKQMEDEICNLKEENKKLKVENSNLKKQLMQFLEKNGTTKESAVTVMTDNLKTQENASQKTQKKKLIAPMMIPLIPSGTSLSIPTFMPNQPISVESCHTSLDNDCITKGQANRKRKTFRNIVPKILIKK</sequence>
<evidence type="ECO:0000256" key="6">
    <source>
        <dbReference type="SAM" id="Coils"/>
    </source>
</evidence>
<keyword evidence="5" id="KW-0479">Metal-binding</keyword>
<dbReference type="Pfam" id="PF00170">
    <property type="entry name" value="bZIP_1"/>
    <property type="match status" value="1"/>
</dbReference>
<dbReference type="PANTHER" id="PTHR19304">
    <property type="entry name" value="CYCLIC-AMP RESPONSE ELEMENT BINDING PROTEIN"/>
    <property type="match status" value="1"/>
</dbReference>
<evidence type="ECO:0000256" key="5">
    <source>
        <dbReference type="PROSITE-ProRule" id="PRU00042"/>
    </source>
</evidence>
<name>A0A9P0GR19_PHACE</name>
<evidence type="ECO:0000256" key="1">
    <source>
        <dbReference type="ARBA" id="ARBA00004123"/>
    </source>
</evidence>
<evidence type="ECO:0000256" key="7">
    <source>
        <dbReference type="SAM" id="MobiDB-lite"/>
    </source>
</evidence>
<dbReference type="PROSITE" id="PS00028">
    <property type="entry name" value="ZINC_FINGER_C2H2_1"/>
    <property type="match status" value="1"/>
</dbReference>
<dbReference type="InterPro" id="IPR036236">
    <property type="entry name" value="Znf_C2H2_sf"/>
</dbReference>
<dbReference type="Gene3D" id="3.30.160.60">
    <property type="entry name" value="Classic Zinc Finger"/>
    <property type="match status" value="1"/>
</dbReference>
<evidence type="ECO:0000256" key="2">
    <source>
        <dbReference type="ARBA" id="ARBA00023015"/>
    </source>
</evidence>
<dbReference type="GO" id="GO:0003700">
    <property type="term" value="F:DNA-binding transcription factor activity"/>
    <property type="evidence" value="ECO:0007669"/>
    <property type="project" value="InterPro"/>
</dbReference>
<dbReference type="PROSITE" id="PS50217">
    <property type="entry name" value="BZIP"/>
    <property type="match status" value="1"/>
</dbReference>
<dbReference type="Proteomes" id="UP001153737">
    <property type="component" value="Chromosome 4"/>
</dbReference>
<feature type="coiled-coil region" evidence="6">
    <location>
        <begin position="241"/>
        <end position="268"/>
    </location>
</feature>
<dbReference type="GO" id="GO:0005634">
    <property type="term" value="C:nucleus"/>
    <property type="evidence" value="ECO:0007669"/>
    <property type="project" value="UniProtKB-SubCell"/>
</dbReference>
<dbReference type="AlphaFoldDB" id="A0A9P0GR19"/>
<keyword evidence="5" id="KW-0863">Zinc-finger</keyword>
<evidence type="ECO:0000256" key="4">
    <source>
        <dbReference type="ARBA" id="ARBA00023242"/>
    </source>
</evidence>
<dbReference type="SUPFAM" id="SSF57667">
    <property type="entry name" value="beta-beta-alpha zinc fingers"/>
    <property type="match status" value="1"/>
</dbReference>
<dbReference type="SUPFAM" id="SSF57959">
    <property type="entry name" value="Leucine zipper domain"/>
    <property type="match status" value="1"/>
</dbReference>
<reference evidence="10" key="1">
    <citation type="submission" date="2022-01" db="EMBL/GenBank/DDBJ databases">
        <authorList>
            <person name="King R."/>
        </authorList>
    </citation>
    <scope>NUCLEOTIDE SEQUENCE</scope>
</reference>
<evidence type="ECO:0000313" key="10">
    <source>
        <dbReference type="EMBL" id="CAH1163802.1"/>
    </source>
</evidence>
<dbReference type="PROSITE" id="PS50157">
    <property type="entry name" value="ZINC_FINGER_C2H2_2"/>
    <property type="match status" value="1"/>
</dbReference>
<dbReference type="CDD" id="cd14686">
    <property type="entry name" value="bZIP"/>
    <property type="match status" value="1"/>
</dbReference>
<organism evidence="10 11">
    <name type="scientific">Phaedon cochleariae</name>
    <name type="common">Mustard beetle</name>
    <dbReference type="NCBI Taxonomy" id="80249"/>
    <lineage>
        <taxon>Eukaryota</taxon>
        <taxon>Metazoa</taxon>
        <taxon>Ecdysozoa</taxon>
        <taxon>Arthropoda</taxon>
        <taxon>Hexapoda</taxon>
        <taxon>Insecta</taxon>
        <taxon>Pterygota</taxon>
        <taxon>Neoptera</taxon>
        <taxon>Endopterygota</taxon>
        <taxon>Coleoptera</taxon>
        <taxon>Polyphaga</taxon>
        <taxon>Cucujiformia</taxon>
        <taxon>Chrysomeloidea</taxon>
        <taxon>Chrysomelidae</taxon>
        <taxon>Chrysomelinae</taxon>
        <taxon>Chrysomelini</taxon>
        <taxon>Phaedon</taxon>
    </lineage>
</organism>
<dbReference type="OrthoDB" id="295274at2759"/>
<reference evidence="10" key="2">
    <citation type="submission" date="2022-10" db="EMBL/GenBank/DDBJ databases">
        <authorList>
            <consortium name="ENA_rothamsted_submissions"/>
            <consortium name="culmorum"/>
            <person name="King R."/>
        </authorList>
    </citation>
    <scope>NUCLEOTIDE SEQUENCE</scope>
</reference>
<dbReference type="Gene3D" id="1.20.5.170">
    <property type="match status" value="1"/>
</dbReference>
<proteinExistence type="predicted"/>
<feature type="region of interest" description="Disordered" evidence="7">
    <location>
        <begin position="201"/>
        <end position="222"/>
    </location>
</feature>
<evidence type="ECO:0000313" key="11">
    <source>
        <dbReference type="Proteomes" id="UP001153737"/>
    </source>
</evidence>
<accession>A0A9P0GR19</accession>
<dbReference type="GO" id="GO:0008270">
    <property type="term" value="F:zinc ion binding"/>
    <property type="evidence" value="ECO:0007669"/>
    <property type="project" value="UniProtKB-KW"/>
</dbReference>